<proteinExistence type="predicted"/>
<accession>A0A8S5MP67</accession>
<protein>
    <submittedName>
        <fullName evidence="1">Uncharacterized protein</fullName>
    </submittedName>
</protein>
<dbReference type="EMBL" id="BK014952">
    <property type="protein sequence ID" value="DAD84105.1"/>
    <property type="molecule type" value="Genomic_DNA"/>
</dbReference>
<name>A0A8S5MP67_9CAUD</name>
<sequence length="30" mass="3519">MRLIDADELKEWITAHCDIESKVMDIGMVR</sequence>
<evidence type="ECO:0000313" key="1">
    <source>
        <dbReference type="EMBL" id="DAD84105.1"/>
    </source>
</evidence>
<organism evidence="1">
    <name type="scientific">Podoviridae sp. ctoqT5</name>
    <dbReference type="NCBI Taxonomy" id="2826577"/>
    <lineage>
        <taxon>Viruses</taxon>
        <taxon>Duplodnaviria</taxon>
        <taxon>Heunggongvirae</taxon>
        <taxon>Uroviricota</taxon>
        <taxon>Caudoviricetes</taxon>
    </lineage>
</organism>
<reference evidence="1" key="1">
    <citation type="journal article" date="2021" name="Proc. Natl. Acad. Sci. U.S.A.">
        <title>A Catalog of Tens of Thousands of Viruses from Human Metagenomes Reveals Hidden Associations with Chronic Diseases.</title>
        <authorList>
            <person name="Tisza M.J."/>
            <person name="Buck C.B."/>
        </authorList>
    </citation>
    <scope>NUCLEOTIDE SEQUENCE</scope>
    <source>
        <strain evidence="1">CtoqT5</strain>
    </source>
</reference>